<protein>
    <submittedName>
        <fullName evidence="3">Neur_chan_memb domain-containing protein</fullName>
    </submittedName>
</protein>
<organism evidence="2 3">
    <name type="scientific">Macrostomum lignano</name>
    <dbReference type="NCBI Taxonomy" id="282301"/>
    <lineage>
        <taxon>Eukaryota</taxon>
        <taxon>Metazoa</taxon>
        <taxon>Spiralia</taxon>
        <taxon>Lophotrochozoa</taxon>
        <taxon>Platyhelminthes</taxon>
        <taxon>Rhabditophora</taxon>
        <taxon>Macrostomorpha</taxon>
        <taxon>Macrostomida</taxon>
        <taxon>Macrostomidae</taxon>
        <taxon>Macrostomum</taxon>
    </lineage>
</organism>
<keyword evidence="1" id="KW-0472">Membrane</keyword>
<keyword evidence="1" id="KW-0812">Transmembrane</keyword>
<reference evidence="3" key="1">
    <citation type="submission" date="2016-11" db="UniProtKB">
        <authorList>
            <consortium name="WormBaseParasite"/>
        </authorList>
    </citation>
    <scope>IDENTIFICATION</scope>
</reference>
<dbReference type="AlphaFoldDB" id="A0A1I8FBU3"/>
<evidence type="ECO:0000313" key="3">
    <source>
        <dbReference type="WBParaSite" id="maker-unitig_28405-snap-gene-0.1-mRNA-1"/>
    </source>
</evidence>
<name>A0A1I8FBU3_9PLAT</name>
<dbReference type="InterPro" id="IPR013037">
    <property type="entry name" value="Clathrin_b-adaptin_app_Ig-like"/>
</dbReference>
<keyword evidence="1" id="KW-1133">Transmembrane helix</keyword>
<evidence type="ECO:0000256" key="1">
    <source>
        <dbReference type="SAM" id="Phobius"/>
    </source>
</evidence>
<feature type="transmembrane region" description="Helical" evidence="1">
    <location>
        <begin position="106"/>
        <end position="123"/>
    </location>
</feature>
<dbReference type="Proteomes" id="UP000095280">
    <property type="component" value="Unplaced"/>
</dbReference>
<dbReference type="GO" id="GO:0016192">
    <property type="term" value="P:vesicle-mediated transport"/>
    <property type="evidence" value="ECO:0007669"/>
    <property type="project" value="InterPro"/>
</dbReference>
<evidence type="ECO:0000313" key="2">
    <source>
        <dbReference type="Proteomes" id="UP000095280"/>
    </source>
</evidence>
<feature type="transmembrane region" description="Helical" evidence="1">
    <location>
        <begin position="12"/>
        <end position="31"/>
    </location>
</feature>
<dbReference type="GO" id="GO:0006886">
    <property type="term" value="P:intracellular protein transport"/>
    <property type="evidence" value="ECO:0007669"/>
    <property type="project" value="InterPro"/>
</dbReference>
<dbReference type="WBParaSite" id="maker-unitig_28405-snap-gene-0.1-mRNA-1">
    <property type="protein sequence ID" value="maker-unitig_28405-snap-gene-0.1-mRNA-1"/>
    <property type="gene ID" value="maker-unitig_28405-snap-gene-0.1"/>
</dbReference>
<accession>A0A1I8FBU3</accession>
<proteinExistence type="predicted"/>
<keyword evidence="2" id="KW-1185">Reference proteome</keyword>
<sequence>LGGPASLGTTSPVATIGIFKGTAGGSGAGLVSRHFRRRRRRPAAWAEGGGFDPPRDVAAAAQKGKGRLQIEGRFCAADRKLSMELRLRNNAMQQLKRIRRWRLKKNNIDIFYFACLIPMYALFTEEGDMDKRVFCPPGKTSRRE</sequence>
<dbReference type="Gene3D" id="2.60.40.1150">
    <property type="match status" value="1"/>
</dbReference>